<dbReference type="SUPFAM" id="SSF47598">
    <property type="entry name" value="Ribbon-helix-helix"/>
    <property type="match status" value="1"/>
</dbReference>
<protein>
    <submittedName>
        <fullName evidence="1">HicB-like protein involved in pilus formation</fullName>
    </submittedName>
</protein>
<dbReference type="AlphaFoldDB" id="A0A2U1B9L8"/>
<gene>
    <name evidence="1" type="ORF">C7373_12711</name>
</gene>
<evidence type="ECO:0000313" key="1">
    <source>
        <dbReference type="EMBL" id="PVY45356.1"/>
    </source>
</evidence>
<dbReference type="RefSeq" id="WP_116722661.1">
    <property type="nucleotide sequence ID" value="NZ_CP011524.1"/>
</dbReference>
<dbReference type="GeneID" id="93229606"/>
<name>A0A2U1B9L8_9FIRM</name>
<sequence>MKKELTAAEIEKRFAEINAAKPEELSPADAASLAKAEAMDDGTAVSLAELKQALEEYSGKLVLRIPRSLHKALKDAAEIEGVSLNQYMIYKLSR</sequence>
<dbReference type="GO" id="GO:0006355">
    <property type="term" value="P:regulation of DNA-templated transcription"/>
    <property type="evidence" value="ECO:0007669"/>
    <property type="project" value="InterPro"/>
</dbReference>
<dbReference type="InterPro" id="IPR013321">
    <property type="entry name" value="Arc_rbn_hlx_hlx"/>
</dbReference>
<accession>A0A2U1B9L8</accession>
<dbReference type="Gene3D" id="1.10.1220.10">
    <property type="entry name" value="Met repressor-like"/>
    <property type="match status" value="1"/>
</dbReference>
<dbReference type="EMBL" id="QEKK01000027">
    <property type="protein sequence ID" value="PVY45356.1"/>
    <property type="molecule type" value="Genomic_DNA"/>
</dbReference>
<dbReference type="InterPro" id="IPR008651">
    <property type="entry name" value="Uncharacterised_HicB"/>
</dbReference>
<dbReference type="OrthoDB" id="5419659at2"/>
<dbReference type="Pfam" id="PF05534">
    <property type="entry name" value="HicB"/>
    <property type="match status" value="1"/>
</dbReference>
<evidence type="ECO:0000313" key="2">
    <source>
        <dbReference type="Proteomes" id="UP000245778"/>
    </source>
</evidence>
<dbReference type="Proteomes" id="UP000245778">
    <property type="component" value="Unassembled WGS sequence"/>
</dbReference>
<dbReference type="InterPro" id="IPR010985">
    <property type="entry name" value="Ribbon_hlx_hlx"/>
</dbReference>
<proteinExistence type="predicted"/>
<comment type="caution">
    <text evidence="1">The sequence shown here is derived from an EMBL/GenBank/DDBJ whole genome shotgun (WGS) entry which is preliminary data.</text>
</comment>
<organism evidence="1 2">
    <name type="scientific">Intestinimonas butyriciproducens</name>
    <dbReference type="NCBI Taxonomy" id="1297617"/>
    <lineage>
        <taxon>Bacteria</taxon>
        <taxon>Bacillati</taxon>
        <taxon>Bacillota</taxon>
        <taxon>Clostridia</taxon>
        <taxon>Eubacteriales</taxon>
        <taxon>Intestinimonas</taxon>
    </lineage>
</organism>
<reference evidence="1 2" key="1">
    <citation type="submission" date="2018-04" db="EMBL/GenBank/DDBJ databases">
        <title>Genomic Encyclopedia of Type Strains, Phase IV (KMG-IV): sequencing the most valuable type-strain genomes for metagenomic binning, comparative biology and taxonomic classification.</title>
        <authorList>
            <person name="Goeker M."/>
        </authorList>
    </citation>
    <scope>NUCLEOTIDE SEQUENCE [LARGE SCALE GENOMIC DNA]</scope>
    <source>
        <strain evidence="1 2">DSM 26588</strain>
    </source>
</reference>